<reference evidence="2" key="1">
    <citation type="submission" date="2021-01" db="EMBL/GenBank/DDBJ databases">
        <authorList>
            <person name="Corre E."/>
            <person name="Pelletier E."/>
            <person name="Niang G."/>
            <person name="Scheremetjew M."/>
            <person name="Finn R."/>
            <person name="Kale V."/>
            <person name="Holt S."/>
            <person name="Cochrane G."/>
            <person name="Meng A."/>
            <person name="Brown T."/>
            <person name="Cohen L."/>
        </authorList>
    </citation>
    <scope>NUCLEOTIDE SEQUENCE</scope>
    <source>
        <strain evidence="2">GSO104</strain>
    </source>
</reference>
<evidence type="ECO:0000313" key="2">
    <source>
        <dbReference type="EMBL" id="CAE4601534.1"/>
    </source>
</evidence>
<accession>A0A7S4VT86</accession>
<dbReference type="EMBL" id="HBNS01014863">
    <property type="protein sequence ID" value="CAE4601534.1"/>
    <property type="molecule type" value="Transcribed_RNA"/>
</dbReference>
<protein>
    <submittedName>
        <fullName evidence="2">Uncharacterized protein</fullName>
    </submittedName>
</protein>
<gene>
    <name evidence="2" type="ORF">DBRI00130_LOCUS11943</name>
</gene>
<name>A0A7S4VT86_9STRA</name>
<keyword evidence="1" id="KW-0175">Coiled coil</keyword>
<dbReference type="AlphaFoldDB" id="A0A7S4VT86"/>
<organism evidence="2">
    <name type="scientific">Ditylum brightwellii</name>
    <dbReference type="NCBI Taxonomy" id="49249"/>
    <lineage>
        <taxon>Eukaryota</taxon>
        <taxon>Sar</taxon>
        <taxon>Stramenopiles</taxon>
        <taxon>Ochrophyta</taxon>
        <taxon>Bacillariophyta</taxon>
        <taxon>Mediophyceae</taxon>
        <taxon>Lithodesmiophycidae</taxon>
        <taxon>Lithodesmiales</taxon>
        <taxon>Lithodesmiaceae</taxon>
        <taxon>Ditylum</taxon>
    </lineage>
</organism>
<sequence length="260" mass="28605">MAEARDIMADMAVAQVTGGSPIDVIKNSIIPGEKSDAAVTNVGTAIVDVAALAGVGSAAATLVLTKGTTVTIASSLTTAISPYAAYQKRKCDDIGSVREEHNRLRGNVNELMQENDKLKENVDQLEVSVSSLENVEKDLSKLANTSNLDRLVAVVNEQKRATANIKRILKNDIMVQVMRVLMDSDRNQDFVIGPNEIMMMILRMRNVNGVKFNEKNFRERVASEGSMSLTEIMDLFRDLEDDDIDEENAIFTMDISHLKQ</sequence>
<feature type="coiled-coil region" evidence="1">
    <location>
        <begin position="94"/>
        <end position="135"/>
    </location>
</feature>
<evidence type="ECO:0000256" key="1">
    <source>
        <dbReference type="SAM" id="Coils"/>
    </source>
</evidence>
<proteinExistence type="predicted"/>